<feature type="compositionally biased region" description="Basic residues" evidence="2">
    <location>
        <begin position="107"/>
        <end position="119"/>
    </location>
</feature>
<dbReference type="Proteomes" id="UP001498476">
    <property type="component" value="Unassembled WGS sequence"/>
</dbReference>
<dbReference type="PANTHER" id="PTHR38791:SF5">
    <property type="entry name" value="TRANSCRIPTION FACTOR DBAG-RELATED"/>
    <property type="match status" value="1"/>
</dbReference>
<protein>
    <recommendedName>
        <fullName evidence="5">Zn(2)-C6 fungal-type domain-containing protein</fullName>
    </recommendedName>
</protein>
<feature type="compositionally biased region" description="Low complexity" evidence="2">
    <location>
        <begin position="170"/>
        <end position="181"/>
    </location>
</feature>
<feature type="compositionally biased region" description="Pro residues" evidence="2">
    <location>
        <begin position="121"/>
        <end position="141"/>
    </location>
</feature>
<dbReference type="EMBL" id="JAZAVJ010000238">
    <property type="protein sequence ID" value="KAK7403618.1"/>
    <property type="molecule type" value="Genomic_DNA"/>
</dbReference>
<keyword evidence="4" id="KW-1185">Reference proteome</keyword>
<proteinExistence type="predicted"/>
<dbReference type="InterPro" id="IPR021858">
    <property type="entry name" value="Fun_TF"/>
</dbReference>
<gene>
    <name evidence="3" type="ORF">QQX98_010630</name>
</gene>
<sequence length="694" mass="76577">MVYCGKPSKGCSKCRERKIRVSSRSNHALRALHSRRNQDEGDAEIAVPTTCFPSCFPSALPREPKGCDQREPSCGQCEKRHQTCPGYRNLVDLMFRDESSHVISKAAKTRSRANARKKAPTPGPTSPSPSPRPVPSAPVPSAPTKSVTKKSTSRRNRRRGPVLSILTPRSSSSPSQESTDSNDGDAITGEYYRHDPSSDQALLDEALPESLQERGTAFFWSRYVAADNGCHQNFSFIYDVWKPPDPGSDHAKVDAVRVSMAAVGLAGLSQLTGCKDTMHRARQSYGIALKLTNTALCDPDERIKDTTLLAVLILGRYEFVAGHSPQTMQAWQDHVNGAAILASMRGSAQFRTKAGVSMFLMLSQSVLISCIQSGLPMPQAMVDLRSELQPSLELDSPVWRVVDPVYRALQVRYDIKSGKLHNIDNIVEKLTHIDDEFAFILSKLPPSWNYRRIQLTRSDPRVLGQWCHVYPGLLQATMWNGVRAVRMLVLETILEQLYRRSEPLDLASLPDHHRVRLAKIIKLLGLLGEAIVASIPQHFGVVSFRQGCSTGGTGVAVSSPTKEQRYRDTPMPAGPKLRSDHDGLKPQGESSRPTLLNPTNSVGQEGNAERFMTLASASHTIIWPLYILGMSSTCSTETKQYAIDRLHAIHRETGLEQARIVAKLLQSREEPAKQGATLFGAIPPFLEEALPDVV</sequence>
<evidence type="ECO:0000256" key="2">
    <source>
        <dbReference type="SAM" id="MobiDB-lite"/>
    </source>
</evidence>
<feature type="compositionally biased region" description="Basic residues" evidence="2">
    <location>
        <begin position="147"/>
        <end position="160"/>
    </location>
</feature>
<comment type="caution">
    <text evidence="3">The sequence shown here is derived from an EMBL/GenBank/DDBJ whole genome shotgun (WGS) entry which is preliminary data.</text>
</comment>
<accession>A0ABR1GP17</accession>
<name>A0ABR1GP17_9HYPO</name>
<feature type="compositionally biased region" description="Polar residues" evidence="2">
    <location>
        <begin position="588"/>
        <end position="603"/>
    </location>
</feature>
<evidence type="ECO:0000256" key="1">
    <source>
        <dbReference type="ARBA" id="ARBA00023242"/>
    </source>
</evidence>
<dbReference type="InterPro" id="IPR053175">
    <property type="entry name" value="DHMBA_Reg_Transcription_Factor"/>
</dbReference>
<evidence type="ECO:0000313" key="4">
    <source>
        <dbReference type="Proteomes" id="UP001498476"/>
    </source>
</evidence>
<feature type="region of interest" description="Disordered" evidence="2">
    <location>
        <begin position="102"/>
        <end position="194"/>
    </location>
</feature>
<evidence type="ECO:0000313" key="3">
    <source>
        <dbReference type="EMBL" id="KAK7403618.1"/>
    </source>
</evidence>
<dbReference type="InterPro" id="IPR036864">
    <property type="entry name" value="Zn2-C6_fun-type_DNA-bd_sf"/>
</dbReference>
<dbReference type="Pfam" id="PF11951">
    <property type="entry name" value="Fungal_trans_2"/>
    <property type="match status" value="1"/>
</dbReference>
<feature type="region of interest" description="Disordered" evidence="2">
    <location>
        <begin position="552"/>
        <end position="603"/>
    </location>
</feature>
<organism evidence="3 4">
    <name type="scientific">Neonectria punicea</name>
    <dbReference type="NCBI Taxonomy" id="979145"/>
    <lineage>
        <taxon>Eukaryota</taxon>
        <taxon>Fungi</taxon>
        <taxon>Dikarya</taxon>
        <taxon>Ascomycota</taxon>
        <taxon>Pezizomycotina</taxon>
        <taxon>Sordariomycetes</taxon>
        <taxon>Hypocreomycetidae</taxon>
        <taxon>Hypocreales</taxon>
        <taxon>Nectriaceae</taxon>
        <taxon>Neonectria</taxon>
    </lineage>
</organism>
<reference evidence="3 4" key="1">
    <citation type="journal article" date="2025" name="Microbiol. Resour. Announc.">
        <title>Draft genome sequences for Neonectria magnoliae and Neonectria punicea, canker pathogens of Liriodendron tulipifera and Acer saccharum in West Virginia.</title>
        <authorList>
            <person name="Petronek H.M."/>
            <person name="Kasson M.T."/>
            <person name="Metheny A.M."/>
            <person name="Stauder C.M."/>
            <person name="Lovett B."/>
            <person name="Lynch S.C."/>
            <person name="Garnas J.R."/>
            <person name="Kasson L.R."/>
            <person name="Stajich J.E."/>
        </authorList>
    </citation>
    <scope>NUCLEOTIDE SEQUENCE [LARGE SCALE GENOMIC DNA]</scope>
    <source>
        <strain evidence="3 4">NRRL 64653</strain>
    </source>
</reference>
<evidence type="ECO:0008006" key="5">
    <source>
        <dbReference type="Google" id="ProtNLM"/>
    </source>
</evidence>
<dbReference type="Gene3D" id="4.10.240.10">
    <property type="entry name" value="Zn(2)-C6 fungal-type DNA-binding domain"/>
    <property type="match status" value="1"/>
</dbReference>
<keyword evidence="1" id="KW-0539">Nucleus</keyword>
<dbReference type="PANTHER" id="PTHR38791">
    <property type="entry name" value="ZN(II)2CYS6 TRANSCRIPTION FACTOR (EUROFUNG)-RELATED-RELATED"/>
    <property type="match status" value="1"/>
</dbReference>